<evidence type="ECO:0000313" key="1">
    <source>
        <dbReference type="EMBL" id="EEC58058.1"/>
    </source>
</evidence>
<organism evidence="1 2">
    <name type="scientific">[Bacteroides] pectinophilus ATCC 43243</name>
    <dbReference type="NCBI Taxonomy" id="483218"/>
    <lineage>
        <taxon>Bacteria</taxon>
        <taxon>Bacillati</taxon>
        <taxon>Bacillota</taxon>
        <taxon>Clostridia</taxon>
        <taxon>Eubacteriales</taxon>
    </lineage>
</organism>
<dbReference type="Proteomes" id="UP000003136">
    <property type="component" value="Unassembled WGS sequence"/>
</dbReference>
<proteinExistence type="predicted"/>
<keyword evidence="2" id="KW-1185">Reference proteome</keyword>
<protein>
    <recommendedName>
        <fullName evidence="3">DUF262 domain-containing protein</fullName>
    </recommendedName>
</protein>
<reference evidence="1 2" key="1">
    <citation type="submission" date="2008-11" db="EMBL/GenBank/DDBJ databases">
        <title>Draft genome sequence of Bacteroides pectinophilus (ATCC 43243).</title>
        <authorList>
            <person name="Sudarsanam P."/>
            <person name="Ley R."/>
            <person name="Guruge J."/>
            <person name="Turnbaugh P.J."/>
            <person name="Mahowald M."/>
            <person name="Liep D."/>
            <person name="Gordon J."/>
        </authorList>
    </citation>
    <scope>NUCLEOTIDE SEQUENCE [LARGE SCALE GENOMIC DNA]</scope>
    <source>
        <strain evidence="1 2">ATCC 43243</strain>
    </source>
</reference>
<dbReference type="EMBL" id="ABVQ01000035">
    <property type="protein sequence ID" value="EEC58058.1"/>
    <property type="molecule type" value="Genomic_DNA"/>
</dbReference>
<evidence type="ECO:0008006" key="3">
    <source>
        <dbReference type="Google" id="ProtNLM"/>
    </source>
</evidence>
<sequence>MMGIKEQYITVAEYLKNIRKGSIDDNGSMRRAFCWDNRTLNEFIISIMEDAYIPPIILAPVIEADSAVIVDGIQRSAAMMLFRYGNYRITSVVEKPVIERDDIALDMRGAAYDELPLQFRRIFDSYKLRVVTITGSNIDTGRLIRIYNRHSKLNITQHGLTYLGQYAEGVRVAAMSGFFRNCMEYSDDERRKGLYERIVCEAVAWLFHREYAELNFTNMCDRLREHMSYDELAEVQYYLDCMERICGDDFKGVLTADSVVMWLRIYRHCVRSSRTEEDFYKLISYMNGNDHMYSVMKKDLRNGKPVGKFIDKLVEAY</sequence>
<accession>B7AQT6</accession>
<reference evidence="1 2" key="2">
    <citation type="submission" date="2008-11" db="EMBL/GenBank/DDBJ databases">
        <authorList>
            <person name="Fulton L."/>
            <person name="Clifton S."/>
            <person name="Fulton B."/>
            <person name="Xu J."/>
            <person name="Minx P."/>
            <person name="Pepin K.H."/>
            <person name="Johnson M."/>
            <person name="Bhonagiri V."/>
            <person name="Nash W.E."/>
            <person name="Mardis E.R."/>
            <person name="Wilson R.K."/>
        </authorList>
    </citation>
    <scope>NUCLEOTIDE SEQUENCE [LARGE SCALE GENOMIC DNA]</scope>
    <source>
        <strain evidence="1 2">ATCC 43243</strain>
    </source>
</reference>
<comment type="caution">
    <text evidence="1">The sequence shown here is derived from an EMBL/GenBank/DDBJ whole genome shotgun (WGS) entry which is preliminary data.</text>
</comment>
<dbReference type="eggNOG" id="ENOG5032UQH">
    <property type="taxonomic scope" value="Bacteria"/>
</dbReference>
<name>B7AQT6_9FIRM</name>
<dbReference type="AlphaFoldDB" id="B7AQT6"/>
<dbReference type="HOGENOM" id="CLU_876192_0_0_9"/>
<gene>
    <name evidence="1" type="ORF">BACPEC_01043</name>
</gene>
<evidence type="ECO:0000313" key="2">
    <source>
        <dbReference type="Proteomes" id="UP000003136"/>
    </source>
</evidence>
<dbReference type="PANTHER" id="PTHR39639:SF1">
    <property type="entry name" value="DUF262 DOMAIN-CONTAINING PROTEIN"/>
    <property type="match status" value="1"/>
</dbReference>
<dbReference type="PANTHER" id="PTHR39639">
    <property type="entry name" value="CHROMOSOME 16, WHOLE GENOME SHOTGUN SEQUENCE"/>
    <property type="match status" value="1"/>
</dbReference>
<dbReference type="STRING" id="483218.BACPEC_01043"/>